<accession>A0A2G5HQS8</accession>
<evidence type="ECO:0000313" key="5">
    <source>
        <dbReference type="Proteomes" id="UP000230605"/>
    </source>
</evidence>
<feature type="signal peptide" evidence="2">
    <location>
        <begin position="1"/>
        <end position="29"/>
    </location>
</feature>
<evidence type="ECO:0000256" key="1">
    <source>
        <dbReference type="SAM" id="Phobius"/>
    </source>
</evidence>
<reference evidence="3 5" key="1">
    <citation type="submission" date="2015-10" db="EMBL/GenBank/DDBJ databases">
        <title>The cercosporin biosynthetic gene cluster was horizontally transferred to several fungal lineages and shown to be expanded in Cercospora beticola based on microsynteny with recipient genomes.</title>
        <authorList>
            <person name="De Jonge R."/>
            <person name="Ebert M.K."/>
            <person name="Suttle J.C."/>
            <person name="Jurick Ii W.M."/>
            <person name="Secor G.A."/>
            <person name="Thomma B.P."/>
            <person name="Van De Peer Y."/>
            <person name="Bolton M.D."/>
        </authorList>
    </citation>
    <scope>NUCLEOTIDE SEQUENCE [LARGE SCALE GENOMIC DNA]</scope>
    <source>
        <strain evidence="3 5">09-40</strain>
    </source>
</reference>
<evidence type="ECO:0000313" key="6">
    <source>
        <dbReference type="Proteomes" id="UP001302367"/>
    </source>
</evidence>
<dbReference type="Proteomes" id="UP001302367">
    <property type="component" value="Chromosome 6"/>
</dbReference>
<dbReference type="EMBL" id="CP134189">
    <property type="protein sequence ID" value="WPB05329.1"/>
    <property type="molecule type" value="Genomic_DNA"/>
</dbReference>
<evidence type="ECO:0000313" key="4">
    <source>
        <dbReference type="EMBL" id="WPB05329.1"/>
    </source>
</evidence>
<evidence type="ECO:0000313" key="3">
    <source>
        <dbReference type="EMBL" id="PIA94880.1"/>
    </source>
</evidence>
<keyword evidence="1" id="KW-1133">Transmembrane helix</keyword>
<keyword evidence="1" id="KW-0812">Transmembrane</keyword>
<dbReference type="OrthoDB" id="2426396at2759"/>
<name>A0A2G5HQS8_CERBT</name>
<evidence type="ECO:0000256" key="2">
    <source>
        <dbReference type="SAM" id="SignalP"/>
    </source>
</evidence>
<feature type="transmembrane region" description="Helical" evidence="1">
    <location>
        <begin position="193"/>
        <end position="212"/>
    </location>
</feature>
<sequence>MMRFSCDAMRSRIWSAIIFALSASTMVLAQNVENFTGSLQIVNGQGTYSGTSGGGNSGNAAGSPAVQAQCPANYPVSCTNIQQPYYCCPADNYCSWANSQVACCPNGKTCSGYAQPTTTVYQQQQPTTVVVAPAAVTTYYQQPQTTVENQGYAGQYCKTLVAVGPGLPTTEAGDCGTILIVEADAIRAAVVNWMKAIGMVVALQLLGGIVLMNR</sequence>
<reference evidence="4 6" key="2">
    <citation type="submission" date="2023-09" db="EMBL/GenBank/DDBJ databases">
        <title>Complete-Gapless Cercospora beticola genome.</title>
        <authorList>
            <person name="Wyatt N.A."/>
            <person name="Spanner R.E."/>
            <person name="Bolton M.D."/>
        </authorList>
    </citation>
    <scope>NUCLEOTIDE SEQUENCE [LARGE SCALE GENOMIC DNA]</scope>
    <source>
        <strain evidence="4">Cb09-40</strain>
    </source>
</reference>
<keyword evidence="1" id="KW-0472">Membrane</keyword>
<feature type="chain" id="PRO_5013895646" description="Granulins domain-containing protein" evidence="2">
    <location>
        <begin position="30"/>
        <end position="214"/>
    </location>
</feature>
<proteinExistence type="predicted"/>
<keyword evidence="6" id="KW-1185">Reference proteome</keyword>
<keyword evidence="2" id="KW-0732">Signal</keyword>
<organism evidence="3 5">
    <name type="scientific">Cercospora beticola</name>
    <name type="common">Sugarbeet leaf spot fungus</name>
    <dbReference type="NCBI Taxonomy" id="122368"/>
    <lineage>
        <taxon>Eukaryota</taxon>
        <taxon>Fungi</taxon>
        <taxon>Dikarya</taxon>
        <taxon>Ascomycota</taxon>
        <taxon>Pezizomycotina</taxon>
        <taxon>Dothideomycetes</taxon>
        <taxon>Dothideomycetidae</taxon>
        <taxon>Mycosphaerellales</taxon>
        <taxon>Mycosphaerellaceae</taxon>
        <taxon>Cercospora</taxon>
    </lineage>
</organism>
<protein>
    <recommendedName>
        <fullName evidence="7">Granulins domain-containing protein</fullName>
    </recommendedName>
</protein>
<dbReference type="AlphaFoldDB" id="A0A2G5HQS8"/>
<gene>
    <name evidence="3" type="ORF">CB0940_08746</name>
    <name evidence="4" type="ORF">RHO25_009981</name>
</gene>
<dbReference type="EMBL" id="LKMD01000104">
    <property type="protein sequence ID" value="PIA94880.1"/>
    <property type="molecule type" value="Genomic_DNA"/>
</dbReference>
<evidence type="ECO:0008006" key="7">
    <source>
        <dbReference type="Google" id="ProtNLM"/>
    </source>
</evidence>
<dbReference type="Proteomes" id="UP000230605">
    <property type="component" value="Chromosome 6"/>
</dbReference>